<reference evidence="5" key="1">
    <citation type="submission" date="2021-02" db="EMBL/GenBank/DDBJ databases">
        <authorList>
            <person name="Steward A R."/>
        </authorList>
    </citation>
    <scope>NUCLEOTIDE SEQUENCE</scope>
</reference>
<dbReference type="PROSITE" id="PS01031">
    <property type="entry name" value="SHSP"/>
    <property type="match status" value="1"/>
</dbReference>
<dbReference type="Proteomes" id="UP000663880">
    <property type="component" value="Unassembled WGS sequence"/>
</dbReference>
<dbReference type="AlphaFoldDB" id="A0A821TH36"/>
<protein>
    <recommendedName>
        <fullName evidence="4">SHSP domain-containing protein</fullName>
    </recommendedName>
</protein>
<dbReference type="GO" id="GO:0009408">
    <property type="term" value="P:response to heat"/>
    <property type="evidence" value="ECO:0007669"/>
    <property type="project" value="TreeGrafter"/>
</dbReference>
<organism evidence="5 6">
    <name type="scientific">Pieris macdunnoughi</name>
    <dbReference type="NCBI Taxonomy" id="345717"/>
    <lineage>
        <taxon>Eukaryota</taxon>
        <taxon>Metazoa</taxon>
        <taxon>Ecdysozoa</taxon>
        <taxon>Arthropoda</taxon>
        <taxon>Hexapoda</taxon>
        <taxon>Insecta</taxon>
        <taxon>Pterygota</taxon>
        <taxon>Neoptera</taxon>
        <taxon>Endopterygota</taxon>
        <taxon>Lepidoptera</taxon>
        <taxon>Glossata</taxon>
        <taxon>Ditrysia</taxon>
        <taxon>Papilionoidea</taxon>
        <taxon>Pieridae</taxon>
        <taxon>Pierinae</taxon>
        <taxon>Pieris</taxon>
    </lineage>
</organism>
<dbReference type="InterPro" id="IPR002068">
    <property type="entry name" value="A-crystallin/Hsp20_dom"/>
</dbReference>
<comment type="similarity">
    <text evidence="1 2">Belongs to the small heat shock protein (HSP20) family.</text>
</comment>
<dbReference type="EMBL" id="CAJOBZ010000024">
    <property type="protein sequence ID" value="CAF4874333.1"/>
    <property type="molecule type" value="Genomic_DNA"/>
</dbReference>
<comment type="caution">
    <text evidence="5">The sequence shown here is derived from an EMBL/GenBank/DDBJ whole genome shotgun (WGS) entry which is preliminary data.</text>
</comment>
<dbReference type="SUPFAM" id="SSF49764">
    <property type="entry name" value="HSP20-like chaperones"/>
    <property type="match status" value="1"/>
</dbReference>
<feature type="transmembrane region" description="Helical" evidence="3">
    <location>
        <begin position="47"/>
        <end position="66"/>
    </location>
</feature>
<evidence type="ECO:0000313" key="6">
    <source>
        <dbReference type="Proteomes" id="UP000663880"/>
    </source>
</evidence>
<dbReference type="PANTHER" id="PTHR45640:SF26">
    <property type="entry name" value="RE23625P"/>
    <property type="match status" value="1"/>
</dbReference>
<dbReference type="GO" id="GO:0005737">
    <property type="term" value="C:cytoplasm"/>
    <property type="evidence" value="ECO:0007669"/>
    <property type="project" value="TreeGrafter"/>
</dbReference>
<name>A0A821TH36_9NEOP</name>
<dbReference type="GO" id="GO:0042026">
    <property type="term" value="P:protein refolding"/>
    <property type="evidence" value="ECO:0007669"/>
    <property type="project" value="TreeGrafter"/>
</dbReference>
<keyword evidence="3" id="KW-1133">Transmembrane helix</keyword>
<keyword evidence="6" id="KW-1185">Reference proteome</keyword>
<dbReference type="PANTHER" id="PTHR45640">
    <property type="entry name" value="HEAT SHOCK PROTEIN HSP-12.2-RELATED"/>
    <property type="match status" value="1"/>
</dbReference>
<proteinExistence type="inferred from homology"/>
<keyword evidence="3" id="KW-0472">Membrane</keyword>
<evidence type="ECO:0000313" key="5">
    <source>
        <dbReference type="EMBL" id="CAF4874333.1"/>
    </source>
</evidence>
<dbReference type="GO" id="GO:0005634">
    <property type="term" value="C:nucleus"/>
    <property type="evidence" value="ECO:0007669"/>
    <property type="project" value="TreeGrafter"/>
</dbReference>
<dbReference type="GO" id="GO:0051082">
    <property type="term" value="F:unfolded protein binding"/>
    <property type="evidence" value="ECO:0007669"/>
    <property type="project" value="TreeGrafter"/>
</dbReference>
<dbReference type="Pfam" id="PF00011">
    <property type="entry name" value="HSP20"/>
    <property type="match status" value="1"/>
</dbReference>
<evidence type="ECO:0000256" key="1">
    <source>
        <dbReference type="PROSITE-ProRule" id="PRU00285"/>
    </source>
</evidence>
<evidence type="ECO:0000259" key="4">
    <source>
        <dbReference type="PROSITE" id="PS01031"/>
    </source>
</evidence>
<accession>A0A821TH36</accession>
<dbReference type="OrthoDB" id="10060792at2759"/>
<feature type="domain" description="SHSP" evidence="4">
    <location>
        <begin position="83"/>
        <end position="184"/>
    </location>
</feature>
<dbReference type="CDD" id="cd06526">
    <property type="entry name" value="metazoan_ACD"/>
    <property type="match status" value="1"/>
</dbReference>
<dbReference type="InterPro" id="IPR008978">
    <property type="entry name" value="HSP20-like_chaperone"/>
</dbReference>
<evidence type="ECO:0000256" key="2">
    <source>
        <dbReference type="RuleBase" id="RU003616"/>
    </source>
</evidence>
<evidence type="ECO:0000256" key="3">
    <source>
        <dbReference type="SAM" id="Phobius"/>
    </source>
</evidence>
<sequence>MSEKQLQPRINIPIEITDLPLFDGSVQNIKDTFVSEMKRIDEEMTKFRVFLLCIAFAYSNVLGLYGQTDTTLTTSKDTGKPPTWDSLVTSSLIEGEGENRVIKLQFDLSEFDPTEVNVNVTNNLLQVTATHEFKTDTSSTIKEYRREFHLPRGVNTERIVSSLTKEGVLLVQAPLPPLESLAIK</sequence>
<keyword evidence="3" id="KW-0812">Transmembrane</keyword>
<gene>
    <name evidence="5" type="ORF">PMACD_LOCUS9033</name>
</gene>
<dbReference type="InterPro" id="IPR001436">
    <property type="entry name" value="Alpha-crystallin/sHSP_animal"/>
</dbReference>
<dbReference type="Gene3D" id="2.60.40.790">
    <property type="match status" value="1"/>
</dbReference>